<reference evidence="1 2" key="1">
    <citation type="submission" date="2020-11" db="EMBL/GenBank/DDBJ databases">
        <title>Hymenobacter sp.</title>
        <authorList>
            <person name="Kim M.K."/>
        </authorList>
    </citation>
    <scope>NUCLEOTIDE SEQUENCE [LARGE SCALE GENOMIC DNA]</scope>
    <source>
        <strain evidence="1 2">BT594</strain>
    </source>
</reference>
<evidence type="ECO:0000313" key="1">
    <source>
        <dbReference type="EMBL" id="MBG8553485.1"/>
    </source>
</evidence>
<accession>A0ABS0L0H3</accession>
<evidence type="ECO:0000313" key="2">
    <source>
        <dbReference type="Proteomes" id="UP000601099"/>
    </source>
</evidence>
<dbReference type="Proteomes" id="UP000601099">
    <property type="component" value="Unassembled WGS sequence"/>
</dbReference>
<protein>
    <recommendedName>
        <fullName evidence="3">SMI1/KNR4 family protein</fullName>
    </recommendedName>
</protein>
<proteinExistence type="predicted"/>
<organism evidence="1 2">
    <name type="scientific">Hymenobacter guriensis</name>
    <dbReference type="NCBI Taxonomy" id="2793065"/>
    <lineage>
        <taxon>Bacteria</taxon>
        <taxon>Pseudomonadati</taxon>
        <taxon>Bacteroidota</taxon>
        <taxon>Cytophagia</taxon>
        <taxon>Cytophagales</taxon>
        <taxon>Hymenobacteraceae</taxon>
        <taxon>Hymenobacter</taxon>
    </lineage>
</organism>
<sequence length="199" mass="23246">MNIRIQQQIHRLGGRTTAGPEACLREVLQHTVFPHPLYPKSYADNFFGLDEFYRQHRELYARSPDDFYAALLHHFFSDHQLPYGQDFFRNFLFTPFTAGTPDYGELDGLVSPEELRTIVAGEPLEFMCIAYSYGFPDHYFVCLHDPTPENPSVYGTDHEAFFQEITPVGTLEDFFSRYLTPEEFLSIVRHQLERTYAEQ</sequence>
<name>A0ABS0L0H3_9BACT</name>
<gene>
    <name evidence="1" type="ORF">I5L79_08005</name>
</gene>
<dbReference type="RefSeq" id="WP_196954515.1">
    <property type="nucleotide sequence ID" value="NZ_JADWYK010000004.1"/>
</dbReference>
<dbReference type="EMBL" id="JADWYK010000004">
    <property type="protein sequence ID" value="MBG8553485.1"/>
    <property type="molecule type" value="Genomic_DNA"/>
</dbReference>
<comment type="caution">
    <text evidence="1">The sequence shown here is derived from an EMBL/GenBank/DDBJ whole genome shotgun (WGS) entry which is preliminary data.</text>
</comment>
<evidence type="ECO:0008006" key="3">
    <source>
        <dbReference type="Google" id="ProtNLM"/>
    </source>
</evidence>
<keyword evidence="2" id="KW-1185">Reference proteome</keyword>